<gene>
    <name evidence="5" type="primary">dprA</name>
    <name evidence="5" type="ORF">H0B56_22045</name>
</gene>
<dbReference type="Proteomes" id="UP000582974">
    <property type="component" value="Unassembled WGS sequence"/>
</dbReference>
<protein>
    <submittedName>
        <fullName evidence="5">DNA-protecting protein DprA</fullName>
    </submittedName>
</protein>
<dbReference type="InterPro" id="IPR041614">
    <property type="entry name" value="DprA_WH"/>
</dbReference>
<evidence type="ECO:0000256" key="1">
    <source>
        <dbReference type="ARBA" id="ARBA00006525"/>
    </source>
</evidence>
<dbReference type="PANTHER" id="PTHR43022">
    <property type="entry name" value="PROTEIN SMF"/>
    <property type="match status" value="1"/>
</dbReference>
<evidence type="ECO:0000313" key="5">
    <source>
        <dbReference type="EMBL" id="MBA0128236.1"/>
    </source>
</evidence>
<name>A0A838AFW5_9PSEU</name>
<feature type="domain" description="DprA winged helix" evidence="4">
    <location>
        <begin position="318"/>
        <end position="368"/>
    </location>
</feature>
<dbReference type="NCBIfam" id="TIGR00732">
    <property type="entry name" value="dprA"/>
    <property type="match status" value="1"/>
</dbReference>
<dbReference type="RefSeq" id="WP_180895064.1">
    <property type="nucleotide sequence ID" value="NZ_JACCKD010000010.1"/>
</dbReference>
<accession>A0A838AFW5</accession>
<dbReference type="PANTHER" id="PTHR43022:SF1">
    <property type="entry name" value="PROTEIN SMF"/>
    <property type="match status" value="1"/>
</dbReference>
<dbReference type="AlphaFoldDB" id="A0A838AFW5"/>
<feature type="domain" description="Smf/DprA SLOG" evidence="3">
    <location>
        <begin position="80"/>
        <end position="301"/>
    </location>
</feature>
<dbReference type="InterPro" id="IPR057666">
    <property type="entry name" value="DrpA_SLOG"/>
</dbReference>
<dbReference type="Pfam" id="PF02481">
    <property type="entry name" value="DNA_processg_A"/>
    <property type="match status" value="1"/>
</dbReference>
<dbReference type="SUPFAM" id="SSF102405">
    <property type="entry name" value="MCP/YpsA-like"/>
    <property type="match status" value="1"/>
</dbReference>
<dbReference type="EMBL" id="JACCKD010000010">
    <property type="protein sequence ID" value="MBA0128236.1"/>
    <property type="molecule type" value="Genomic_DNA"/>
</dbReference>
<dbReference type="InterPro" id="IPR003488">
    <property type="entry name" value="DprA"/>
</dbReference>
<feature type="region of interest" description="Disordered" evidence="2">
    <location>
        <begin position="299"/>
        <end position="319"/>
    </location>
</feature>
<evidence type="ECO:0000259" key="4">
    <source>
        <dbReference type="Pfam" id="PF17782"/>
    </source>
</evidence>
<evidence type="ECO:0000256" key="2">
    <source>
        <dbReference type="SAM" id="MobiDB-lite"/>
    </source>
</evidence>
<reference evidence="5 6" key="1">
    <citation type="submission" date="2020-07" db="EMBL/GenBank/DDBJ databases">
        <title>Genome of Haloechinothrix sp.</title>
        <authorList>
            <person name="Tang S.-K."/>
            <person name="Yang L."/>
            <person name="Zhu W.-Y."/>
        </authorList>
    </citation>
    <scope>NUCLEOTIDE SEQUENCE [LARGE SCALE GENOMIC DNA]</scope>
    <source>
        <strain evidence="5 6">YIM 98757</strain>
    </source>
</reference>
<comment type="similarity">
    <text evidence="1">Belongs to the DprA/Smf family.</text>
</comment>
<dbReference type="Gene3D" id="3.40.50.450">
    <property type="match status" value="1"/>
</dbReference>
<dbReference type="GO" id="GO:0009294">
    <property type="term" value="P:DNA-mediated transformation"/>
    <property type="evidence" value="ECO:0007669"/>
    <property type="project" value="InterPro"/>
</dbReference>
<dbReference type="Pfam" id="PF17782">
    <property type="entry name" value="WHD_DprA"/>
    <property type="match status" value="1"/>
</dbReference>
<proteinExistence type="inferred from homology"/>
<organism evidence="5 6">
    <name type="scientific">Haloechinothrix aidingensis</name>
    <dbReference type="NCBI Taxonomy" id="2752311"/>
    <lineage>
        <taxon>Bacteria</taxon>
        <taxon>Bacillati</taxon>
        <taxon>Actinomycetota</taxon>
        <taxon>Actinomycetes</taxon>
        <taxon>Pseudonocardiales</taxon>
        <taxon>Pseudonocardiaceae</taxon>
        <taxon>Haloechinothrix</taxon>
    </lineage>
</organism>
<evidence type="ECO:0000259" key="3">
    <source>
        <dbReference type="Pfam" id="PF02481"/>
    </source>
</evidence>
<keyword evidence="6" id="KW-1185">Reference proteome</keyword>
<feature type="compositionally biased region" description="Basic and acidic residues" evidence="2">
    <location>
        <begin position="308"/>
        <end position="319"/>
    </location>
</feature>
<sequence length="382" mass="39914">MDVAADERVRAARAYLLGVAEPPAPALTRLVTEQGAVAAAERVHRGDVPREVAELTRARAHRTVSPAELDRARQAGMRLIVPEDEEWPAWPLLSLEVAAGRGVAGMLSPLALWACGQSPLERTVRQSVTIVGARAATGYGEHTAAEWAYTLAAQGVTIVSGAAYGVDAAAHRGALASTGGTVAVLGCGVDAGYPAGHEAMLRRIAERGLVLSEYPPGTRPARHRFLVRNRLLAALSAGTVVVEADLRSGARNTASTATSLGKSVMAVPGPVTSRMSRGCHELVRSAGATLVASAAEVAEEVGGSGVDPEQRPAEQGRELDGLSRTAVRIYDALDARSGRSAEQLATEAGLPVGTARAVLCELELDGLSLRREDGWLRGRSVR</sequence>
<dbReference type="InterPro" id="IPR036388">
    <property type="entry name" value="WH-like_DNA-bd_sf"/>
</dbReference>
<evidence type="ECO:0000313" key="6">
    <source>
        <dbReference type="Proteomes" id="UP000582974"/>
    </source>
</evidence>
<comment type="caution">
    <text evidence="5">The sequence shown here is derived from an EMBL/GenBank/DDBJ whole genome shotgun (WGS) entry which is preliminary data.</text>
</comment>
<dbReference type="Gene3D" id="1.10.10.10">
    <property type="entry name" value="Winged helix-like DNA-binding domain superfamily/Winged helix DNA-binding domain"/>
    <property type="match status" value="1"/>
</dbReference>